<dbReference type="OrthoDB" id="48988at2759"/>
<dbReference type="PANTHER" id="PTHR43364">
    <property type="entry name" value="NADH-SPECIFIC METHYLGLYOXAL REDUCTASE-RELATED"/>
    <property type="match status" value="1"/>
</dbReference>
<proteinExistence type="predicted"/>
<dbReference type="SUPFAM" id="SSF51430">
    <property type="entry name" value="NAD(P)-linked oxidoreductase"/>
    <property type="match status" value="1"/>
</dbReference>
<reference evidence="3 4" key="1">
    <citation type="submission" date="2020-01" db="EMBL/GenBank/DDBJ databases">
        <authorList>
            <consortium name="DOE Joint Genome Institute"/>
            <person name="Haridas S."/>
            <person name="Albert R."/>
            <person name="Binder M."/>
            <person name="Bloem J."/>
            <person name="Labutti K."/>
            <person name="Salamov A."/>
            <person name="Andreopoulos B."/>
            <person name="Baker S.E."/>
            <person name="Barry K."/>
            <person name="Bills G."/>
            <person name="Bluhm B.H."/>
            <person name="Cannon C."/>
            <person name="Castanera R."/>
            <person name="Culley D.E."/>
            <person name="Daum C."/>
            <person name="Ezra D."/>
            <person name="Gonzalez J.B."/>
            <person name="Henrissat B."/>
            <person name="Kuo A."/>
            <person name="Liang C."/>
            <person name="Lipzen A."/>
            <person name="Lutzoni F."/>
            <person name="Magnuson J."/>
            <person name="Mondo S."/>
            <person name="Nolan M."/>
            <person name="Ohm R."/>
            <person name="Pangilinan J."/>
            <person name="Park H.-J.H."/>
            <person name="Ramirez L."/>
            <person name="Alfaro M."/>
            <person name="Sun H."/>
            <person name="Tritt A."/>
            <person name="Yoshinaga Y."/>
            <person name="Zwiers L.-H.L."/>
            <person name="Turgeon B.G."/>
            <person name="Goodwin S.B."/>
            <person name="Spatafora J.W."/>
            <person name="Crous P.W."/>
            <person name="Grigoriev I.V."/>
        </authorList>
    </citation>
    <scope>NUCLEOTIDE SEQUENCE [LARGE SCALE GENOMIC DNA]</scope>
    <source>
        <strain evidence="3 4">CBS 611.86</strain>
    </source>
</reference>
<dbReference type="PRINTS" id="PR00069">
    <property type="entry name" value="ALDKETRDTASE"/>
</dbReference>
<name>A0A7C8I9T7_9PLEO</name>
<protein>
    <submittedName>
        <fullName evidence="3">NADP-dependent oxidoreductase domain-containing protein</fullName>
    </submittedName>
</protein>
<sequence length="322" mass="34082">MAPQTPVKIILGTHTLGDKALDPGIAHFDTPSEVNALLDAFHARGYQDLDTARDYPPTMHGGSETRLGLAGASSRFTVHSKVHNGPGEHAAANITGSIAKSLADLQTASVQTMFLHVPDRTTPFAETAGAMNDAVQKGQVKAFGLSNYTAAEVREIVDICADKGYAKPSVYQGHYNAISRSGEKELFPVLRELGIAFFAYSAAAGGFFSGSSTTARWKSDNLIGGLYSSFYAKQPLQDSVSIVADAAAKHGINGHAAAIRWTAFHSVLDGKYGDAVLFGCSTVEQLHKTLDALEAGPLPEELAEAMSAVYATVEGSEPPYHL</sequence>
<evidence type="ECO:0000259" key="2">
    <source>
        <dbReference type="Pfam" id="PF00248"/>
    </source>
</evidence>
<keyword evidence="4" id="KW-1185">Reference proteome</keyword>
<evidence type="ECO:0000313" key="4">
    <source>
        <dbReference type="Proteomes" id="UP000481861"/>
    </source>
</evidence>
<feature type="domain" description="NADP-dependent oxidoreductase" evidence="2">
    <location>
        <begin position="8"/>
        <end position="309"/>
    </location>
</feature>
<dbReference type="EMBL" id="JAADJZ010000006">
    <property type="protein sequence ID" value="KAF2874257.1"/>
    <property type="molecule type" value="Genomic_DNA"/>
</dbReference>
<dbReference type="Gene3D" id="3.20.20.100">
    <property type="entry name" value="NADP-dependent oxidoreductase domain"/>
    <property type="match status" value="1"/>
</dbReference>
<dbReference type="InterPro" id="IPR023210">
    <property type="entry name" value="NADP_OxRdtase_dom"/>
</dbReference>
<dbReference type="Proteomes" id="UP000481861">
    <property type="component" value="Unassembled WGS sequence"/>
</dbReference>
<gene>
    <name evidence="3" type="ORF">BDV95DRAFT_658453</name>
</gene>
<accession>A0A7C8I9T7</accession>
<dbReference type="InterPro" id="IPR020471">
    <property type="entry name" value="AKR"/>
</dbReference>
<dbReference type="AlphaFoldDB" id="A0A7C8I9T7"/>
<organism evidence="3 4">
    <name type="scientific">Massariosphaeria phaeospora</name>
    <dbReference type="NCBI Taxonomy" id="100035"/>
    <lineage>
        <taxon>Eukaryota</taxon>
        <taxon>Fungi</taxon>
        <taxon>Dikarya</taxon>
        <taxon>Ascomycota</taxon>
        <taxon>Pezizomycotina</taxon>
        <taxon>Dothideomycetes</taxon>
        <taxon>Pleosporomycetidae</taxon>
        <taxon>Pleosporales</taxon>
        <taxon>Pleosporales incertae sedis</taxon>
        <taxon>Massariosphaeria</taxon>
    </lineage>
</organism>
<dbReference type="GO" id="GO:0016491">
    <property type="term" value="F:oxidoreductase activity"/>
    <property type="evidence" value="ECO:0007669"/>
    <property type="project" value="UniProtKB-KW"/>
</dbReference>
<dbReference type="InterPro" id="IPR036812">
    <property type="entry name" value="NAD(P)_OxRdtase_dom_sf"/>
</dbReference>
<comment type="caution">
    <text evidence="3">The sequence shown here is derived from an EMBL/GenBank/DDBJ whole genome shotgun (WGS) entry which is preliminary data.</text>
</comment>
<keyword evidence="1" id="KW-0560">Oxidoreductase</keyword>
<evidence type="ECO:0000313" key="3">
    <source>
        <dbReference type="EMBL" id="KAF2874257.1"/>
    </source>
</evidence>
<dbReference type="PANTHER" id="PTHR43364:SF4">
    <property type="entry name" value="NAD(P)-LINKED OXIDOREDUCTASE SUPERFAMILY PROTEIN"/>
    <property type="match status" value="1"/>
</dbReference>
<dbReference type="CDD" id="cd19075">
    <property type="entry name" value="AKR_AKR7A1-5"/>
    <property type="match status" value="1"/>
</dbReference>
<dbReference type="Pfam" id="PF00248">
    <property type="entry name" value="Aldo_ket_red"/>
    <property type="match status" value="1"/>
</dbReference>
<evidence type="ECO:0000256" key="1">
    <source>
        <dbReference type="ARBA" id="ARBA00023002"/>
    </source>
</evidence>
<dbReference type="InterPro" id="IPR050523">
    <property type="entry name" value="AKR_Detox_Biosynth"/>
</dbReference>